<dbReference type="Proteomes" id="UP000019269">
    <property type="component" value="Chromosome"/>
</dbReference>
<dbReference type="InterPro" id="IPR007046">
    <property type="entry name" value="RNA_pol_sigma_54_core-bd"/>
</dbReference>
<feature type="domain" description="RNA polymerase sigma factor 54 core-binding" evidence="1">
    <location>
        <begin position="90"/>
        <end position="155"/>
    </location>
</feature>
<evidence type="ECO:0000313" key="2">
    <source>
        <dbReference type="EMBL" id="AHH03442.1"/>
    </source>
</evidence>
<keyword evidence="3" id="KW-1185">Reference proteome</keyword>
<dbReference type="Gene3D" id="1.10.10.1330">
    <property type="entry name" value="RNA polymerase sigma-54 factor, core-binding domain"/>
    <property type="match status" value="1"/>
</dbReference>
<evidence type="ECO:0000313" key="3">
    <source>
        <dbReference type="Proteomes" id="UP000019269"/>
    </source>
</evidence>
<gene>
    <name evidence="2" type="ORF">BHY_0491</name>
</gene>
<proteinExistence type="predicted"/>
<reference evidence="2" key="1">
    <citation type="submission" date="2013-02" db="EMBL/GenBank/DDBJ databases">
        <title>Comparative genomics of Borrelia species.</title>
        <authorList>
            <person name="Schwan T.G."/>
            <person name="Raffel S.J."/>
            <person name="Porcella S.F."/>
        </authorList>
    </citation>
    <scope>NUCLEOTIDE SEQUENCE [LARGE SCALE GENOMIC DNA]</scope>
    <source>
        <strain evidence="2">YOR</strain>
    </source>
</reference>
<dbReference type="InterPro" id="IPR038709">
    <property type="entry name" value="RpoN_core-bd_sf"/>
</dbReference>
<dbReference type="EMBL" id="CP004146">
    <property type="protein sequence ID" value="AHH03442.1"/>
    <property type="molecule type" value="Genomic_DNA"/>
</dbReference>
<protein>
    <submittedName>
        <fullName evidence="2">RNA polymerase sigma-54 factor rpoN</fullName>
    </submittedName>
</protein>
<organism evidence="2 3">
    <name type="scientific">Borrelia nietonii YOR</name>
    <dbReference type="NCBI Taxonomy" id="1293576"/>
    <lineage>
        <taxon>Bacteria</taxon>
        <taxon>Pseudomonadati</taxon>
        <taxon>Spirochaetota</taxon>
        <taxon>Spirochaetia</taxon>
        <taxon>Spirochaetales</taxon>
        <taxon>Borreliaceae</taxon>
        <taxon>Borrelia</taxon>
        <taxon>Borrelia nietonii</taxon>
    </lineage>
</organism>
<dbReference type="Pfam" id="PF04963">
    <property type="entry name" value="Sigma54_CBD"/>
    <property type="match status" value="1"/>
</dbReference>
<name>A0ABN4C862_9SPIR</name>
<evidence type="ECO:0000259" key="1">
    <source>
        <dbReference type="Pfam" id="PF04963"/>
    </source>
</evidence>
<accession>A0ABN4C862</accession>
<sequence>MIKQNLELTQKLQITQINTIKILSLDKQELIKIILNEIENNEYLQIDSNKIFFETLKTYKFKKIFYKEDDNNNKTQYEIALAKTSLTIFLKKHLLLQLRIQRLSKAELNIGETIINNLNNKGFYIINPYDFFQEEDCPQVTKMIKLIQQFAPIGFAYLTS</sequence>